<sequence>MFKCDYIVCSTATYWSVLGDKIKADN</sequence>
<evidence type="ECO:0000313" key="1">
    <source>
        <dbReference type="EMBL" id="SVA99649.1"/>
    </source>
</evidence>
<accession>A0A382AE14</accession>
<organism evidence="1">
    <name type="scientific">marine metagenome</name>
    <dbReference type="NCBI Taxonomy" id="408172"/>
    <lineage>
        <taxon>unclassified sequences</taxon>
        <taxon>metagenomes</taxon>
        <taxon>ecological metagenomes</taxon>
    </lineage>
</organism>
<reference evidence="1" key="1">
    <citation type="submission" date="2018-05" db="EMBL/GenBank/DDBJ databases">
        <authorList>
            <person name="Lanie J.A."/>
            <person name="Ng W.-L."/>
            <person name="Kazmierczak K.M."/>
            <person name="Andrzejewski T.M."/>
            <person name="Davidsen T.M."/>
            <person name="Wayne K.J."/>
            <person name="Tettelin H."/>
            <person name="Glass J.I."/>
            <person name="Rusch D."/>
            <person name="Podicherti R."/>
            <person name="Tsui H.-C.T."/>
            <person name="Winkler M.E."/>
        </authorList>
    </citation>
    <scope>NUCLEOTIDE SEQUENCE</scope>
</reference>
<gene>
    <name evidence="1" type="ORF">METZ01_LOCUS152503</name>
</gene>
<dbReference type="EMBL" id="UINC01024955">
    <property type="protein sequence ID" value="SVA99649.1"/>
    <property type="molecule type" value="Genomic_DNA"/>
</dbReference>
<protein>
    <submittedName>
        <fullName evidence="1">Uncharacterized protein</fullName>
    </submittedName>
</protein>
<feature type="non-terminal residue" evidence="1">
    <location>
        <position position="26"/>
    </location>
</feature>
<dbReference type="AlphaFoldDB" id="A0A382AE14"/>
<proteinExistence type="predicted"/>
<name>A0A382AE14_9ZZZZ</name>